<organism evidence="1 2">
    <name type="scientific">Paenibacillus mesotrionivorans</name>
    <dbReference type="NCBI Taxonomy" id="3160968"/>
    <lineage>
        <taxon>Bacteria</taxon>
        <taxon>Bacillati</taxon>
        <taxon>Bacillota</taxon>
        <taxon>Bacilli</taxon>
        <taxon>Bacillales</taxon>
        <taxon>Paenibacillaceae</taxon>
        <taxon>Paenibacillus</taxon>
    </lineage>
</organism>
<sequence>MTDKMGDDNMINKKQSVQTTTVTNAQATAAAKKQFDKYRETFKKLAKN</sequence>
<name>A0ACC7NXB2_9BACL</name>
<keyword evidence="2" id="KW-1185">Reference proteome</keyword>
<evidence type="ECO:0000313" key="1">
    <source>
        <dbReference type="EMBL" id="MFM9329032.1"/>
    </source>
</evidence>
<protein>
    <submittedName>
        <fullName evidence="1">Uncharacterized protein</fullName>
    </submittedName>
</protein>
<dbReference type="EMBL" id="JBJURJ010000007">
    <property type="protein sequence ID" value="MFM9329032.1"/>
    <property type="molecule type" value="Genomic_DNA"/>
</dbReference>
<accession>A0ACC7NXB2</accession>
<comment type="caution">
    <text evidence="1">The sequence shown here is derived from an EMBL/GenBank/DDBJ whole genome shotgun (WGS) entry which is preliminary data.</text>
</comment>
<evidence type="ECO:0000313" key="2">
    <source>
        <dbReference type="Proteomes" id="UP001631969"/>
    </source>
</evidence>
<proteinExistence type="predicted"/>
<reference evidence="1" key="1">
    <citation type="submission" date="2024-12" db="EMBL/GenBank/DDBJ databases">
        <authorList>
            <person name="Wu N."/>
        </authorList>
    </citation>
    <scope>NUCLEOTIDE SEQUENCE</scope>
    <source>
        <strain evidence="1">P15</strain>
    </source>
</reference>
<gene>
    <name evidence="1" type="ORF">ACI1P1_12115</name>
</gene>
<dbReference type="Proteomes" id="UP001631969">
    <property type="component" value="Unassembled WGS sequence"/>
</dbReference>